<dbReference type="Proteomes" id="UP000825886">
    <property type="component" value="Chromosome"/>
</dbReference>
<dbReference type="InterPro" id="IPR051531">
    <property type="entry name" value="N-acetyltransferase"/>
</dbReference>
<dbReference type="InterPro" id="IPR000182">
    <property type="entry name" value="GNAT_dom"/>
</dbReference>
<dbReference type="PANTHER" id="PTHR43792">
    <property type="entry name" value="GNAT FAMILY, PUTATIVE (AFU_ORTHOLOGUE AFUA_3G00765)-RELATED-RELATED"/>
    <property type="match status" value="1"/>
</dbReference>
<dbReference type="RefSeq" id="WP_222157544.1">
    <property type="nucleotide sequence ID" value="NZ_CP081864.1"/>
</dbReference>
<organism evidence="5 6">
    <name type="scientific">Symbiopectobacterium purcellii</name>
    <dbReference type="NCBI Taxonomy" id="2871826"/>
    <lineage>
        <taxon>Bacteria</taxon>
        <taxon>Pseudomonadati</taxon>
        <taxon>Pseudomonadota</taxon>
        <taxon>Gammaproteobacteria</taxon>
        <taxon>Enterobacterales</taxon>
        <taxon>Enterobacteriaceae</taxon>
    </lineage>
</organism>
<protein>
    <submittedName>
        <fullName evidence="5">GNAT family N-acetyltransferase</fullName>
        <ecNumber evidence="5">2.3.1.-</ecNumber>
    </submittedName>
</protein>
<dbReference type="EC" id="2.3.1.-" evidence="5"/>
<name>A0ABX9AH89_9ENTR</name>
<sequence length="181" mass="20475">MLHALHKLHRPPHLTLALQEEHDAPALFSLIQQEKARLRHTLAWPDSVQHTEDTLTTIRKNRADFFAGRTAVYLIRWQGEMAGVASFNSLKASQGEIGYWMAERFQGQGIASQAIQLLIDSFTDAAILDTFIIKAATVNQRSNALAQRLGFVFVERLLAAEKIGDNIYDQNRYCLQRTASR</sequence>
<dbReference type="PANTHER" id="PTHR43792:SF8">
    <property type="entry name" value="[RIBOSOMAL PROTEIN US5]-ALANINE N-ACETYLTRANSFERASE"/>
    <property type="match status" value="1"/>
</dbReference>
<gene>
    <name evidence="5" type="ORF">K6K13_13920</name>
</gene>
<dbReference type="Gene3D" id="3.40.630.30">
    <property type="match status" value="1"/>
</dbReference>
<comment type="similarity">
    <text evidence="3">Belongs to the acetyltransferase family. RimJ subfamily.</text>
</comment>
<evidence type="ECO:0000256" key="2">
    <source>
        <dbReference type="ARBA" id="ARBA00023315"/>
    </source>
</evidence>
<evidence type="ECO:0000313" key="5">
    <source>
        <dbReference type="EMBL" id="QZN94422.1"/>
    </source>
</evidence>
<feature type="domain" description="N-acetyltransferase" evidence="4">
    <location>
        <begin position="14"/>
        <end position="173"/>
    </location>
</feature>
<proteinExistence type="inferred from homology"/>
<dbReference type="PROSITE" id="PS51186">
    <property type="entry name" value="GNAT"/>
    <property type="match status" value="1"/>
</dbReference>
<evidence type="ECO:0000259" key="4">
    <source>
        <dbReference type="PROSITE" id="PS51186"/>
    </source>
</evidence>
<keyword evidence="1 5" id="KW-0808">Transferase</keyword>
<evidence type="ECO:0000256" key="3">
    <source>
        <dbReference type="ARBA" id="ARBA00038502"/>
    </source>
</evidence>
<evidence type="ECO:0000256" key="1">
    <source>
        <dbReference type="ARBA" id="ARBA00022679"/>
    </source>
</evidence>
<accession>A0ABX9AH89</accession>
<dbReference type="SUPFAM" id="SSF55729">
    <property type="entry name" value="Acyl-CoA N-acyltransferases (Nat)"/>
    <property type="match status" value="1"/>
</dbReference>
<dbReference type="EMBL" id="CP081864">
    <property type="protein sequence ID" value="QZN94422.1"/>
    <property type="molecule type" value="Genomic_DNA"/>
</dbReference>
<reference evidence="5 6" key="1">
    <citation type="submission" date="2021-08" db="EMBL/GenBank/DDBJ databases">
        <title>Culture and genomic analysis of Symbiopectobacterium purcellii sp. nov. gen. nov., isolated from the leafhopper Empoasca decipiens.</title>
        <authorList>
            <person name="Nadal-Jimenez P."/>
            <person name="Siozios S."/>
            <person name="Halliday N."/>
            <person name="Camara M."/>
            <person name="Hurst G.D.D."/>
        </authorList>
    </citation>
    <scope>NUCLEOTIDE SEQUENCE [LARGE SCALE GENOMIC DNA]</scope>
    <source>
        <strain evidence="5 6">SyEd1</strain>
    </source>
</reference>
<evidence type="ECO:0000313" key="6">
    <source>
        <dbReference type="Proteomes" id="UP000825886"/>
    </source>
</evidence>
<keyword evidence="2 5" id="KW-0012">Acyltransferase</keyword>
<keyword evidence="6" id="KW-1185">Reference proteome</keyword>
<dbReference type="GO" id="GO:0016746">
    <property type="term" value="F:acyltransferase activity"/>
    <property type="evidence" value="ECO:0007669"/>
    <property type="project" value="UniProtKB-KW"/>
</dbReference>
<dbReference type="Pfam" id="PF13302">
    <property type="entry name" value="Acetyltransf_3"/>
    <property type="match status" value="1"/>
</dbReference>
<dbReference type="InterPro" id="IPR016181">
    <property type="entry name" value="Acyl_CoA_acyltransferase"/>
</dbReference>